<keyword evidence="2" id="KW-0472">Membrane</keyword>
<accession>A0AAW9HSI8</accession>
<keyword evidence="2" id="KW-0812">Transmembrane</keyword>
<dbReference type="EMBL" id="JAWNFU010000002">
    <property type="protein sequence ID" value="MDY5153340.1"/>
    <property type="molecule type" value="Genomic_DNA"/>
</dbReference>
<dbReference type="Proteomes" id="UP001273799">
    <property type="component" value="Unassembled WGS sequence"/>
</dbReference>
<feature type="compositionally biased region" description="Low complexity" evidence="1">
    <location>
        <begin position="117"/>
        <end position="136"/>
    </location>
</feature>
<evidence type="ECO:0000313" key="4">
    <source>
        <dbReference type="Proteomes" id="UP001273799"/>
    </source>
</evidence>
<reference evidence="3" key="1">
    <citation type="submission" date="2023-10" db="EMBL/GenBank/DDBJ databases">
        <title>Whole Genome based description of the genera Actinobaculum and Actinotignum reveals a complex phylogenetic relationship within the species included in the genus Actinotignum.</title>
        <authorList>
            <person name="Jensen C.S."/>
            <person name="Dargis R."/>
            <person name="Kemp M."/>
            <person name="Christensen J.J."/>
        </authorList>
    </citation>
    <scope>NUCLEOTIDE SEQUENCE</scope>
    <source>
        <strain evidence="3">Actinobaculum_suis_CCUG19206T</strain>
    </source>
</reference>
<sequence length="300" mass="31092">MRAHIMATEEKGQFATAPQGPASESGRTEKGAEDPASYAATNANPNAAAFPTKTAATGQESSGGRQVLQPTSIISAGARGKENETAANTGEPSKTPGGKTANKLGKTARKSIFGRPGKAAGKQSAGKQATSKPASGGASGGAASGGATKAAWDKAAGTKTGSTAAAVRESNGWWEILTGALAIVLAWFVWDRAKLVDSPYSTGTLFFSLGLAVSVVLLLIRRMLGSRQVRRTLALIGLAVSIAAFVLGLVFAFTASTDQAATQYFFSMHLLDVTAPAIVDLIFVFVFLWFSFRDNRATRD</sequence>
<keyword evidence="2" id="KW-1133">Transmembrane helix</keyword>
<gene>
    <name evidence="3" type="ORF">R6G71_04670</name>
</gene>
<comment type="caution">
    <text evidence="3">The sequence shown here is derived from an EMBL/GenBank/DDBJ whole genome shotgun (WGS) entry which is preliminary data.</text>
</comment>
<evidence type="ECO:0000256" key="1">
    <source>
        <dbReference type="SAM" id="MobiDB-lite"/>
    </source>
</evidence>
<dbReference type="AlphaFoldDB" id="A0AAW9HSI8"/>
<proteinExistence type="predicted"/>
<feature type="transmembrane region" description="Helical" evidence="2">
    <location>
        <begin position="232"/>
        <end position="253"/>
    </location>
</feature>
<evidence type="ECO:0000313" key="3">
    <source>
        <dbReference type="EMBL" id="MDY5153340.1"/>
    </source>
</evidence>
<feature type="region of interest" description="Disordered" evidence="1">
    <location>
        <begin position="1"/>
        <end position="143"/>
    </location>
</feature>
<feature type="transmembrane region" description="Helical" evidence="2">
    <location>
        <begin position="172"/>
        <end position="190"/>
    </location>
</feature>
<name>A0AAW9HSI8_9ACTO</name>
<feature type="transmembrane region" description="Helical" evidence="2">
    <location>
        <begin position="202"/>
        <end position="220"/>
    </location>
</feature>
<feature type="compositionally biased region" description="Low complexity" evidence="1">
    <location>
        <begin position="35"/>
        <end position="57"/>
    </location>
</feature>
<evidence type="ECO:0000256" key="2">
    <source>
        <dbReference type="SAM" id="Phobius"/>
    </source>
</evidence>
<feature type="transmembrane region" description="Helical" evidence="2">
    <location>
        <begin position="273"/>
        <end position="292"/>
    </location>
</feature>
<organism evidence="3 4">
    <name type="scientific">Actinobaculum suis</name>
    <dbReference type="NCBI Taxonomy" id="1657"/>
    <lineage>
        <taxon>Bacteria</taxon>
        <taxon>Bacillati</taxon>
        <taxon>Actinomycetota</taxon>
        <taxon>Actinomycetes</taxon>
        <taxon>Actinomycetales</taxon>
        <taxon>Actinomycetaceae</taxon>
        <taxon>Actinobaculum</taxon>
    </lineage>
</organism>
<protein>
    <submittedName>
        <fullName evidence="3">ABC transporter permease</fullName>
    </submittedName>
</protein>
<feature type="compositionally biased region" description="Polar residues" evidence="1">
    <location>
        <begin position="58"/>
        <end position="74"/>
    </location>
</feature>